<organism evidence="2 3">
    <name type="scientific">Trifolium medium</name>
    <dbReference type="NCBI Taxonomy" id="97028"/>
    <lineage>
        <taxon>Eukaryota</taxon>
        <taxon>Viridiplantae</taxon>
        <taxon>Streptophyta</taxon>
        <taxon>Embryophyta</taxon>
        <taxon>Tracheophyta</taxon>
        <taxon>Spermatophyta</taxon>
        <taxon>Magnoliopsida</taxon>
        <taxon>eudicotyledons</taxon>
        <taxon>Gunneridae</taxon>
        <taxon>Pentapetalae</taxon>
        <taxon>rosids</taxon>
        <taxon>fabids</taxon>
        <taxon>Fabales</taxon>
        <taxon>Fabaceae</taxon>
        <taxon>Papilionoideae</taxon>
        <taxon>50 kb inversion clade</taxon>
        <taxon>NPAAA clade</taxon>
        <taxon>Hologalegina</taxon>
        <taxon>IRL clade</taxon>
        <taxon>Trifolieae</taxon>
        <taxon>Trifolium</taxon>
    </lineage>
</organism>
<proteinExistence type="predicted"/>
<evidence type="ECO:0000256" key="1">
    <source>
        <dbReference type="SAM" id="MobiDB-lite"/>
    </source>
</evidence>
<comment type="caution">
    <text evidence="2">The sequence shown here is derived from an EMBL/GenBank/DDBJ whole genome shotgun (WGS) entry which is preliminary data.</text>
</comment>
<feature type="compositionally biased region" description="Basic and acidic residues" evidence="1">
    <location>
        <begin position="7"/>
        <end position="21"/>
    </location>
</feature>
<sequence length="39" mass="4426">MSSSTSPREKVEGKRVQEDVSGRFPDITQSLLPPKMFEM</sequence>
<dbReference type="EMBL" id="LXQA011112745">
    <property type="protein sequence ID" value="MCI85324.1"/>
    <property type="molecule type" value="Genomic_DNA"/>
</dbReference>
<protein>
    <submittedName>
        <fullName evidence="2">Uncharacterized protein</fullName>
    </submittedName>
</protein>
<reference evidence="2 3" key="1">
    <citation type="journal article" date="2018" name="Front. Plant Sci.">
        <title>Red Clover (Trifolium pratense) and Zigzag Clover (T. medium) - A Picture of Genomic Similarities and Differences.</title>
        <authorList>
            <person name="Dluhosova J."/>
            <person name="Istvanek J."/>
            <person name="Nedelnik J."/>
            <person name="Repkova J."/>
        </authorList>
    </citation>
    <scope>NUCLEOTIDE SEQUENCE [LARGE SCALE GENOMIC DNA]</scope>
    <source>
        <strain evidence="3">cv. 10/8</strain>
        <tissue evidence="2">Leaf</tissue>
    </source>
</reference>
<keyword evidence="3" id="KW-1185">Reference proteome</keyword>
<dbReference type="Proteomes" id="UP000265520">
    <property type="component" value="Unassembled WGS sequence"/>
</dbReference>
<accession>A0A392VAK0</accession>
<name>A0A392VAK0_9FABA</name>
<evidence type="ECO:0000313" key="2">
    <source>
        <dbReference type="EMBL" id="MCI85324.1"/>
    </source>
</evidence>
<evidence type="ECO:0000313" key="3">
    <source>
        <dbReference type="Proteomes" id="UP000265520"/>
    </source>
</evidence>
<dbReference type="AlphaFoldDB" id="A0A392VAK0"/>
<feature type="non-terminal residue" evidence="2">
    <location>
        <position position="39"/>
    </location>
</feature>
<feature type="region of interest" description="Disordered" evidence="1">
    <location>
        <begin position="1"/>
        <end position="39"/>
    </location>
</feature>